<reference evidence="2 3" key="1">
    <citation type="submission" date="2023-05" db="EMBL/GenBank/DDBJ databases">
        <title>A 100% complete, gapless, phased diploid assembly of the Scenedesmus obliquus UTEX 3031 genome.</title>
        <authorList>
            <person name="Biondi T.C."/>
            <person name="Hanschen E.R."/>
            <person name="Kwon T."/>
            <person name="Eng W."/>
            <person name="Kruse C.P.S."/>
            <person name="Koehler S.I."/>
            <person name="Kunde Y."/>
            <person name="Gleasner C.D."/>
            <person name="You Mak K.T."/>
            <person name="Polle J."/>
            <person name="Hovde B.T."/>
            <person name="Starkenburg S.R."/>
        </authorList>
    </citation>
    <scope>NUCLEOTIDE SEQUENCE [LARGE SCALE GENOMIC DNA]</scope>
    <source>
        <strain evidence="2 3">DOE0152z</strain>
    </source>
</reference>
<gene>
    <name evidence="2" type="ORF">OEZ85_003337</name>
</gene>
<dbReference type="Gene3D" id="3.40.30.10">
    <property type="entry name" value="Glutaredoxin"/>
    <property type="match status" value="1"/>
</dbReference>
<proteinExistence type="predicted"/>
<dbReference type="SUPFAM" id="SSF52833">
    <property type="entry name" value="Thioredoxin-like"/>
    <property type="match status" value="1"/>
</dbReference>
<accession>A0ABY8UET6</accession>
<dbReference type="Proteomes" id="UP001244341">
    <property type="component" value="Chromosome 10b"/>
</dbReference>
<dbReference type="InterPro" id="IPR036249">
    <property type="entry name" value="Thioredoxin-like_sf"/>
</dbReference>
<keyword evidence="3" id="KW-1185">Reference proteome</keyword>
<organism evidence="2 3">
    <name type="scientific">Tetradesmus obliquus</name>
    <name type="common">Green alga</name>
    <name type="synonym">Acutodesmus obliquus</name>
    <dbReference type="NCBI Taxonomy" id="3088"/>
    <lineage>
        <taxon>Eukaryota</taxon>
        <taxon>Viridiplantae</taxon>
        <taxon>Chlorophyta</taxon>
        <taxon>core chlorophytes</taxon>
        <taxon>Chlorophyceae</taxon>
        <taxon>CS clade</taxon>
        <taxon>Sphaeropleales</taxon>
        <taxon>Scenedesmaceae</taxon>
        <taxon>Tetradesmus</taxon>
    </lineage>
</organism>
<sequence>MQHSKQQAYQSCQCDCPMLGGPTPDTVVVEYDEEEVDRFIALADAIEAAFPNVVVEGNPEGPGRPGSFEVKGAANQLLFSRLDSGAWPQHAALVEALAAAAACSTSGEAAQQQA</sequence>
<dbReference type="EMBL" id="CP126217">
    <property type="protein sequence ID" value="WIA18631.1"/>
    <property type="molecule type" value="Genomic_DNA"/>
</dbReference>
<evidence type="ECO:0000256" key="1">
    <source>
        <dbReference type="ARBA" id="ARBA00023284"/>
    </source>
</evidence>
<evidence type="ECO:0000313" key="3">
    <source>
        <dbReference type="Proteomes" id="UP001244341"/>
    </source>
</evidence>
<dbReference type="Pfam" id="PF10262">
    <property type="entry name" value="Rdx"/>
    <property type="match status" value="1"/>
</dbReference>
<keyword evidence="1" id="KW-0676">Redox-active center</keyword>
<name>A0ABY8UET6_TETOB</name>
<evidence type="ECO:0008006" key="4">
    <source>
        <dbReference type="Google" id="ProtNLM"/>
    </source>
</evidence>
<dbReference type="NCBIfam" id="TIGR02174">
    <property type="entry name" value="CXXU_selWTH"/>
    <property type="match status" value="1"/>
</dbReference>
<evidence type="ECO:0000313" key="2">
    <source>
        <dbReference type="EMBL" id="WIA18631.1"/>
    </source>
</evidence>
<protein>
    <recommendedName>
        <fullName evidence="4">Selenoprotein F/M domain-containing protein</fullName>
    </recommendedName>
</protein>
<dbReference type="InterPro" id="IPR011893">
    <property type="entry name" value="Selenoprotein_Rdx-typ"/>
</dbReference>